<gene>
    <name evidence="1" type="ORF">TCM_032492</name>
</gene>
<dbReference type="InParanoid" id="A0A061FAB3"/>
<dbReference type="AlphaFoldDB" id="A0A061FAB3"/>
<dbReference type="HOGENOM" id="CLU_2241533_0_0_1"/>
<organism evidence="1 2">
    <name type="scientific">Theobroma cacao</name>
    <name type="common">Cacao</name>
    <name type="synonym">Cocoa</name>
    <dbReference type="NCBI Taxonomy" id="3641"/>
    <lineage>
        <taxon>Eukaryota</taxon>
        <taxon>Viridiplantae</taxon>
        <taxon>Streptophyta</taxon>
        <taxon>Embryophyta</taxon>
        <taxon>Tracheophyta</taxon>
        <taxon>Spermatophyta</taxon>
        <taxon>Magnoliopsida</taxon>
        <taxon>eudicotyledons</taxon>
        <taxon>Gunneridae</taxon>
        <taxon>Pentapetalae</taxon>
        <taxon>rosids</taxon>
        <taxon>malvids</taxon>
        <taxon>Malvales</taxon>
        <taxon>Malvaceae</taxon>
        <taxon>Byttnerioideae</taxon>
        <taxon>Theobroma</taxon>
    </lineage>
</organism>
<evidence type="ECO:0000313" key="2">
    <source>
        <dbReference type="Proteomes" id="UP000026915"/>
    </source>
</evidence>
<accession>A0A061FAB3</accession>
<keyword evidence="2" id="KW-1185">Reference proteome</keyword>
<name>A0A061FAB3_THECC</name>
<sequence length="105" mass="12253">MEIAANWFSVSKGLISTPWECLAPLFSLLSFSIRCKFFSLFRKSTVFLPLTPVHCLTDDCSFFSQIALFYVPWGRVQLLRCYVWDILIPCILGDFWGYLRDFAKH</sequence>
<reference evidence="1 2" key="1">
    <citation type="journal article" date="2013" name="Genome Biol.">
        <title>The genome sequence of the most widely cultivated cacao type and its use to identify candidate genes regulating pod color.</title>
        <authorList>
            <person name="Motamayor J.C."/>
            <person name="Mockaitis K."/>
            <person name="Schmutz J."/>
            <person name="Haiminen N."/>
            <person name="Iii D.L."/>
            <person name="Cornejo O."/>
            <person name="Findley S.D."/>
            <person name="Zheng P."/>
            <person name="Utro F."/>
            <person name="Royaert S."/>
            <person name="Saski C."/>
            <person name="Jenkins J."/>
            <person name="Podicheti R."/>
            <person name="Zhao M."/>
            <person name="Scheffler B.E."/>
            <person name="Stack J.C."/>
            <person name="Feltus F.A."/>
            <person name="Mustiga G.M."/>
            <person name="Amores F."/>
            <person name="Phillips W."/>
            <person name="Marelli J.P."/>
            <person name="May G.D."/>
            <person name="Shapiro H."/>
            <person name="Ma J."/>
            <person name="Bustamante C.D."/>
            <person name="Schnell R.J."/>
            <person name="Main D."/>
            <person name="Gilbert D."/>
            <person name="Parida L."/>
            <person name="Kuhn D.N."/>
        </authorList>
    </citation>
    <scope>NUCLEOTIDE SEQUENCE [LARGE SCALE GENOMIC DNA]</scope>
    <source>
        <strain evidence="2">cv. Matina 1-6</strain>
    </source>
</reference>
<dbReference type="Gramene" id="EOY13838">
    <property type="protein sequence ID" value="EOY13838"/>
    <property type="gene ID" value="TCM_032492"/>
</dbReference>
<protein>
    <submittedName>
        <fullName evidence="1">Uncharacterized protein</fullName>
    </submittedName>
</protein>
<dbReference type="EMBL" id="CM001885">
    <property type="protein sequence ID" value="EOY13838.1"/>
    <property type="molecule type" value="Genomic_DNA"/>
</dbReference>
<dbReference type="Proteomes" id="UP000026915">
    <property type="component" value="Chromosome 7"/>
</dbReference>
<proteinExistence type="predicted"/>
<evidence type="ECO:0000313" key="1">
    <source>
        <dbReference type="EMBL" id="EOY13838.1"/>
    </source>
</evidence>